<dbReference type="EMBL" id="KV722410">
    <property type="protein sequence ID" value="OCH90156.1"/>
    <property type="molecule type" value="Genomic_DNA"/>
</dbReference>
<sequence length="142" mass="15487">MPAEQLKFQDFKTYLSSKRYCPGHLVGAAAVLYGSFNMGHKSKYPNNVARQATFEITALVRSPEKAKLLESKFDVKTIVGHHGELDKLEQLASQADIVFSCSGSDDLPMIKAVLSGLRNRHATFGDLPIFIHTSGTGMSLGS</sequence>
<protein>
    <recommendedName>
        <fullName evidence="1">NAD(P)-binding domain-containing protein</fullName>
    </recommendedName>
</protein>
<feature type="domain" description="NAD(P)-binding" evidence="1">
    <location>
        <begin position="51"/>
        <end position="113"/>
    </location>
</feature>
<dbReference type="InterPro" id="IPR016040">
    <property type="entry name" value="NAD(P)-bd_dom"/>
</dbReference>
<dbReference type="Proteomes" id="UP000250043">
    <property type="component" value="Unassembled WGS sequence"/>
</dbReference>
<evidence type="ECO:0000313" key="2">
    <source>
        <dbReference type="EMBL" id="OCH90156.1"/>
    </source>
</evidence>
<gene>
    <name evidence="2" type="ORF">OBBRIDRAFT_835218</name>
</gene>
<dbReference type="AlphaFoldDB" id="A0A8E2AT69"/>
<dbReference type="SUPFAM" id="SSF51735">
    <property type="entry name" value="NAD(P)-binding Rossmann-fold domains"/>
    <property type="match status" value="1"/>
</dbReference>
<keyword evidence="3" id="KW-1185">Reference proteome</keyword>
<accession>A0A8E2AT69</accession>
<dbReference type="OrthoDB" id="10262413at2759"/>
<proteinExistence type="predicted"/>
<dbReference type="Pfam" id="PF13460">
    <property type="entry name" value="NAD_binding_10"/>
    <property type="match status" value="1"/>
</dbReference>
<dbReference type="InterPro" id="IPR036291">
    <property type="entry name" value="NAD(P)-bd_dom_sf"/>
</dbReference>
<evidence type="ECO:0000259" key="1">
    <source>
        <dbReference type="Pfam" id="PF13460"/>
    </source>
</evidence>
<dbReference type="Gene3D" id="3.40.50.720">
    <property type="entry name" value="NAD(P)-binding Rossmann-like Domain"/>
    <property type="match status" value="1"/>
</dbReference>
<reference evidence="2 3" key="1">
    <citation type="submission" date="2016-07" db="EMBL/GenBank/DDBJ databases">
        <title>Draft genome of the white-rot fungus Obba rivulosa 3A-2.</title>
        <authorList>
            <consortium name="DOE Joint Genome Institute"/>
            <person name="Miettinen O."/>
            <person name="Riley R."/>
            <person name="Acob R."/>
            <person name="Barry K."/>
            <person name="Cullen D."/>
            <person name="De Vries R."/>
            <person name="Hainaut M."/>
            <person name="Hatakka A."/>
            <person name="Henrissat B."/>
            <person name="Hilden K."/>
            <person name="Kuo R."/>
            <person name="Labutti K."/>
            <person name="Lipzen A."/>
            <person name="Makela M.R."/>
            <person name="Sandor L."/>
            <person name="Spatafora J.W."/>
            <person name="Grigoriev I.V."/>
            <person name="Hibbett D.S."/>
        </authorList>
    </citation>
    <scope>NUCLEOTIDE SEQUENCE [LARGE SCALE GENOMIC DNA]</scope>
    <source>
        <strain evidence="2 3">3A-2</strain>
    </source>
</reference>
<evidence type="ECO:0000313" key="3">
    <source>
        <dbReference type="Proteomes" id="UP000250043"/>
    </source>
</evidence>
<name>A0A8E2AT69_9APHY</name>
<organism evidence="2 3">
    <name type="scientific">Obba rivulosa</name>
    <dbReference type="NCBI Taxonomy" id="1052685"/>
    <lineage>
        <taxon>Eukaryota</taxon>
        <taxon>Fungi</taxon>
        <taxon>Dikarya</taxon>
        <taxon>Basidiomycota</taxon>
        <taxon>Agaricomycotina</taxon>
        <taxon>Agaricomycetes</taxon>
        <taxon>Polyporales</taxon>
        <taxon>Gelatoporiaceae</taxon>
        <taxon>Obba</taxon>
    </lineage>
</organism>